<evidence type="ECO:0000256" key="11">
    <source>
        <dbReference type="SAM" id="Phobius"/>
    </source>
</evidence>
<name>A0A7L1L157_HIMHI</name>
<accession>A0A7L1L157</accession>
<dbReference type="Pfam" id="PF21033">
    <property type="entry name" value="RMD1-3"/>
    <property type="match status" value="1"/>
</dbReference>
<dbReference type="GO" id="GO:0016020">
    <property type="term" value="C:membrane"/>
    <property type="evidence" value="ECO:0007669"/>
    <property type="project" value="UniProtKB-SubCell"/>
</dbReference>
<dbReference type="SUPFAM" id="SSF48452">
    <property type="entry name" value="TPR-like"/>
    <property type="match status" value="1"/>
</dbReference>
<evidence type="ECO:0000256" key="7">
    <source>
        <dbReference type="ARBA" id="ARBA00039964"/>
    </source>
</evidence>
<evidence type="ECO:0000256" key="6">
    <source>
        <dbReference type="ARBA" id="ARBA00038360"/>
    </source>
</evidence>
<evidence type="ECO:0000256" key="4">
    <source>
        <dbReference type="ARBA" id="ARBA00023054"/>
    </source>
</evidence>
<reference evidence="12 13" key="1">
    <citation type="submission" date="2019-09" db="EMBL/GenBank/DDBJ databases">
        <title>Bird 10,000 Genomes (B10K) Project - Family phase.</title>
        <authorList>
            <person name="Zhang G."/>
        </authorList>
    </citation>
    <scope>NUCLEOTIDE SEQUENCE [LARGE SCALE GENOMIC DNA]</scope>
    <source>
        <strain evidence="12">B10K-DU-002-13</strain>
        <tissue evidence="12">Muscle</tissue>
    </source>
</reference>
<evidence type="ECO:0000256" key="1">
    <source>
        <dbReference type="ARBA" id="ARBA00004167"/>
    </source>
</evidence>
<evidence type="ECO:0000256" key="5">
    <source>
        <dbReference type="ARBA" id="ARBA00023136"/>
    </source>
</evidence>
<comment type="caution">
    <text evidence="12">The sequence shown here is derived from an EMBL/GenBank/DDBJ whole genome shotgun (WGS) entry which is preliminary data.</text>
</comment>
<dbReference type="GO" id="GO:0005876">
    <property type="term" value="C:spindle microtubule"/>
    <property type="evidence" value="ECO:0007669"/>
    <property type="project" value="TreeGrafter"/>
</dbReference>
<feature type="transmembrane region" description="Helical" evidence="11">
    <location>
        <begin position="6"/>
        <end position="27"/>
    </location>
</feature>
<dbReference type="GO" id="GO:0097431">
    <property type="term" value="C:mitotic spindle pole"/>
    <property type="evidence" value="ECO:0007669"/>
    <property type="project" value="TreeGrafter"/>
</dbReference>
<feature type="coiled-coil region" evidence="9">
    <location>
        <begin position="79"/>
        <end position="106"/>
    </location>
</feature>
<evidence type="ECO:0000256" key="3">
    <source>
        <dbReference type="ARBA" id="ARBA00022989"/>
    </source>
</evidence>
<evidence type="ECO:0000256" key="8">
    <source>
        <dbReference type="ARBA" id="ARBA00041609"/>
    </source>
</evidence>
<dbReference type="OrthoDB" id="512473at2759"/>
<dbReference type="PANTHER" id="PTHR16056">
    <property type="entry name" value="REGULATOR OF MICROTUBULE DYNAMICS PROTEIN"/>
    <property type="match status" value="1"/>
</dbReference>
<sequence>MSPFENKGLILGIMAGTAGISLMLIWYRKIRKPGAAMRIPAFVDVGNRLNSVGLQNEASNEQGAVMVLHGRQLQILEKLNGLLISVDELKREVKFLKEAIPKLEELVRNELQGKGDVQRVSPSHRATKRRKAETASGATETTSSEEAESEGGYLTAHTDSEGDSEEEKGYMKSPDAIVKSEEEEELFNLLQQVDNLHKGSEDDKKEGFRLLLEKDEKYENCVDFLWRLARAYGDLFEITTDAEEKRKYFSNSSNFQSNKWEHLFAIMCGYMSQFESVQNKIRNGYLFKEHLDKAIELKPQDPFLYYLNGRWCYSVAQLSWIEKKVAAALFGAPPTSTVEEALQNFLKAEEMHPGYSKYNYVYLAKCYKDLGQKNNALKYCDSALSILSVTNE</sequence>
<gene>
    <name evidence="12" type="primary">Rmdn2</name>
    <name evidence="12" type="ORF">HIMHIM_R08471</name>
</gene>
<comment type="similarity">
    <text evidence="6">Belongs to the RMDN family.</text>
</comment>
<keyword evidence="3 11" id="KW-1133">Transmembrane helix</keyword>
<dbReference type="InterPro" id="IPR011990">
    <property type="entry name" value="TPR-like_helical_dom_sf"/>
</dbReference>
<evidence type="ECO:0000256" key="9">
    <source>
        <dbReference type="SAM" id="Coils"/>
    </source>
</evidence>
<dbReference type="GO" id="GO:0008017">
    <property type="term" value="F:microtubule binding"/>
    <property type="evidence" value="ECO:0007669"/>
    <property type="project" value="TreeGrafter"/>
</dbReference>
<evidence type="ECO:0000313" key="12">
    <source>
        <dbReference type="EMBL" id="NXN69054.1"/>
    </source>
</evidence>
<feature type="non-terminal residue" evidence="12">
    <location>
        <position position="1"/>
    </location>
</feature>
<proteinExistence type="inferred from homology"/>
<evidence type="ECO:0000256" key="10">
    <source>
        <dbReference type="SAM" id="MobiDB-lite"/>
    </source>
</evidence>
<dbReference type="InterPro" id="IPR049039">
    <property type="entry name" value="RMD1-3_a_helical_rpt"/>
</dbReference>
<dbReference type="Gene3D" id="1.25.40.10">
    <property type="entry name" value="Tetratricopeptide repeat domain"/>
    <property type="match status" value="1"/>
</dbReference>
<comment type="subcellular location">
    <subcellularLocation>
        <location evidence="1">Membrane</location>
        <topology evidence="1">Single-pass membrane protein</topology>
    </subcellularLocation>
</comment>
<keyword evidence="2 11" id="KW-0812">Transmembrane</keyword>
<feature type="region of interest" description="Disordered" evidence="10">
    <location>
        <begin position="114"/>
        <end position="172"/>
    </location>
</feature>
<dbReference type="PANTHER" id="PTHR16056:SF15">
    <property type="entry name" value="REGULATOR OF MICROTUBULE DYNAMICS PROTEIN 2"/>
    <property type="match status" value="1"/>
</dbReference>
<dbReference type="GO" id="GO:0005739">
    <property type="term" value="C:mitochondrion"/>
    <property type="evidence" value="ECO:0007669"/>
    <property type="project" value="TreeGrafter"/>
</dbReference>
<evidence type="ECO:0000256" key="2">
    <source>
        <dbReference type="ARBA" id="ARBA00022692"/>
    </source>
</evidence>
<evidence type="ECO:0000313" key="13">
    <source>
        <dbReference type="Proteomes" id="UP000571567"/>
    </source>
</evidence>
<keyword evidence="5 11" id="KW-0472">Membrane</keyword>
<dbReference type="AlphaFoldDB" id="A0A7L1L157"/>
<dbReference type="EMBL" id="VXBK01005576">
    <property type="protein sequence ID" value="NXN69054.1"/>
    <property type="molecule type" value="Genomic_DNA"/>
</dbReference>
<keyword evidence="4 9" id="KW-0175">Coiled coil</keyword>
<dbReference type="Proteomes" id="UP000571567">
    <property type="component" value="Unassembled WGS sequence"/>
</dbReference>
<feature type="non-terminal residue" evidence="12">
    <location>
        <position position="392"/>
    </location>
</feature>
<organism evidence="12 13">
    <name type="scientific">Himantopus himantopus</name>
    <name type="common">Black-winged stilt</name>
    <name type="synonym">Charadrius himantopus</name>
    <dbReference type="NCBI Taxonomy" id="225398"/>
    <lineage>
        <taxon>Eukaryota</taxon>
        <taxon>Metazoa</taxon>
        <taxon>Chordata</taxon>
        <taxon>Craniata</taxon>
        <taxon>Vertebrata</taxon>
        <taxon>Euteleostomi</taxon>
        <taxon>Archelosauria</taxon>
        <taxon>Archosauria</taxon>
        <taxon>Dinosauria</taxon>
        <taxon>Saurischia</taxon>
        <taxon>Theropoda</taxon>
        <taxon>Coelurosauria</taxon>
        <taxon>Aves</taxon>
        <taxon>Neognathae</taxon>
        <taxon>Neoaves</taxon>
        <taxon>Charadriiformes</taxon>
        <taxon>Recurvirostridae</taxon>
        <taxon>Himantopus</taxon>
    </lineage>
</organism>
<protein>
    <recommendedName>
        <fullName evidence="7">Regulator of microtubule dynamics protein 2</fullName>
    </recommendedName>
    <alternativeName>
        <fullName evidence="8">Protein FAM82A1</fullName>
    </alternativeName>
</protein>
<keyword evidence="13" id="KW-1185">Reference proteome</keyword>